<dbReference type="VEuPathDB" id="VectorBase:CQUJHB010390"/>
<organism>
    <name type="scientific">Culex quinquefasciatus</name>
    <name type="common">Southern house mosquito</name>
    <name type="synonym">Culex pungens</name>
    <dbReference type="NCBI Taxonomy" id="7176"/>
    <lineage>
        <taxon>Eukaryota</taxon>
        <taxon>Metazoa</taxon>
        <taxon>Ecdysozoa</taxon>
        <taxon>Arthropoda</taxon>
        <taxon>Hexapoda</taxon>
        <taxon>Insecta</taxon>
        <taxon>Pterygota</taxon>
        <taxon>Neoptera</taxon>
        <taxon>Endopterygota</taxon>
        <taxon>Diptera</taxon>
        <taxon>Nematocera</taxon>
        <taxon>Culicoidea</taxon>
        <taxon>Culicidae</taxon>
        <taxon>Culicinae</taxon>
        <taxon>Culicini</taxon>
        <taxon>Culex</taxon>
        <taxon>Culex</taxon>
    </lineage>
</organism>
<dbReference type="HOGENOM" id="CLU_2212494_0_0_1"/>
<gene>
    <name evidence="2" type="primary">6045858</name>
    <name evidence="1" type="ORF">CpipJ_CPIJ012728</name>
</gene>
<evidence type="ECO:0000313" key="1">
    <source>
        <dbReference type="EMBL" id="EDS38132.1"/>
    </source>
</evidence>
<dbReference type="Proteomes" id="UP000002320">
    <property type="component" value="Unassembled WGS sequence"/>
</dbReference>
<sequence length="107" mass="12368">MDRPCSLTLFLLGITVVIFGFLPATGDASIFYSVHTLPVPRYRSYFDSVGEQSIGQGRFETSVIIQEDILVRKRCECIPRYRCRSPRNIINLKTRDCHHHEKVCCEF</sequence>
<keyword evidence="3" id="KW-1185">Reference proteome</keyword>
<proteinExistence type="predicted"/>
<dbReference type="OMA" id="DCHHHEK"/>
<dbReference type="InParanoid" id="B0X0H2"/>
<dbReference type="EMBL" id="DS232236">
    <property type="protein sequence ID" value="EDS38132.1"/>
    <property type="molecule type" value="Genomic_DNA"/>
</dbReference>
<reference evidence="2" key="2">
    <citation type="submission" date="2021-02" db="UniProtKB">
        <authorList>
            <consortium name="EnsemblMetazoa"/>
        </authorList>
    </citation>
    <scope>IDENTIFICATION</scope>
    <source>
        <strain evidence="2">JHB</strain>
    </source>
</reference>
<dbReference type="EnsemblMetazoa" id="CPIJ012728-RA">
    <property type="protein sequence ID" value="CPIJ012728-PA"/>
    <property type="gene ID" value="CPIJ012728"/>
</dbReference>
<accession>B0X0H2</accession>
<name>B0X0H2_CULQU</name>
<dbReference type="eggNOG" id="ENOG502T8KS">
    <property type="taxonomic scope" value="Eukaryota"/>
</dbReference>
<dbReference type="AlphaFoldDB" id="B0X0H2"/>
<evidence type="ECO:0000313" key="2">
    <source>
        <dbReference type="EnsemblMetazoa" id="CPIJ012728-PA"/>
    </source>
</evidence>
<dbReference type="KEGG" id="cqu:CpipJ_CPIJ012728"/>
<reference evidence="1" key="1">
    <citation type="submission" date="2007-03" db="EMBL/GenBank/DDBJ databases">
        <title>Annotation of Culex pipiens quinquefasciatus.</title>
        <authorList>
            <consortium name="The Broad Institute Genome Sequencing Platform"/>
            <person name="Atkinson P.W."/>
            <person name="Hemingway J."/>
            <person name="Christensen B.M."/>
            <person name="Higgs S."/>
            <person name="Kodira C."/>
            <person name="Hannick L."/>
            <person name="Megy K."/>
            <person name="O'Leary S."/>
            <person name="Pearson M."/>
            <person name="Haas B.J."/>
            <person name="Mauceli E."/>
            <person name="Wortman J.R."/>
            <person name="Lee N.H."/>
            <person name="Guigo R."/>
            <person name="Stanke M."/>
            <person name="Alvarado L."/>
            <person name="Amedeo P."/>
            <person name="Antoine C.H."/>
            <person name="Arensburger P."/>
            <person name="Bidwell S.L."/>
            <person name="Crawford M."/>
            <person name="Camaro F."/>
            <person name="Devon K."/>
            <person name="Engels R."/>
            <person name="Hammond M."/>
            <person name="Howarth C."/>
            <person name="Koehrsen M."/>
            <person name="Lawson D."/>
            <person name="Montgomery P."/>
            <person name="Nene V."/>
            <person name="Nusbaum C."/>
            <person name="Puiu D."/>
            <person name="Romero-Severson J."/>
            <person name="Severson D.W."/>
            <person name="Shumway M."/>
            <person name="Sisk P."/>
            <person name="Stolte C."/>
            <person name="Zeng Q."/>
            <person name="Eisenstadt E."/>
            <person name="Fraser-Liggett C."/>
            <person name="Strausberg R."/>
            <person name="Galagan J."/>
            <person name="Birren B."/>
            <person name="Collins F.H."/>
        </authorList>
    </citation>
    <scope>NUCLEOTIDE SEQUENCE [LARGE SCALE GENOMIC DNA]</scope>
    <source>
        <strain evidence="1">JHB</strain>
    </source>
</reference>
<dbReference type="OrthoDB" id="7725320at2759"/>
<dbReference type="VEuPathDB" id="VectorBase:CPIJ012728"/>
<protein>
    <submittedName>
        <fullName evidence="1 2">Uncharacterized protein</fullName>
    </submittedName>
</protein>
<evidence type="ECO:0000313" key="3">
    <source>
        <dbReference type="Proteomes" id="UP000002320"/>
    </source>
</evidence>